<keyword evidence="5 9" id="KW-0227">DNA damage</keyword>
<keyword evidence="4" id="KW-0547">Nucleotide-binding</keyword>
<evidence type="ECO:0000313" key="11">
    <source>
        <dbReference type="EMBL" id="MBI3126175.1"/>
    </source>
</evidence>
<sequence length="576" mass="61993">MLRLLRIANFAIIDALEVEFGPGLNALTGETGAGKSIIFEALNLTLGGRAGAETVRAGAGEAVVETLFDLPDTPGGRAAQKILEEAGVEVGPERELIVRRRVAPAGRSRIYLNGALGTAATLAAVGERLVNIHGQHAHQTLLRPSAHLGLLDEFAGLGEELSKLGETVRALRETERALAERDRGARERAQRADLLRFQVEELESARLAPGEMEAIEAELPRLRNAERLGTLAGELHQRLYEAEGSVFERLGEIQRGLGRLAELDPGRAKWQEDTASLLAQVESLSEGLRAYAGGAEGDPARLEALEARRGLLRELRRKYGADEAECLGFLARAKDELASLSDEAGGERLLAGRDRLRAEAGGLARHVSEARRKAARTLDKRMGAGLAELGLPGAVFQTNLAHAEDPESFLEIGGRRVRLRADGADEGEFFFSPNPGEPPRPLARVASGGELSRLMLALESVLRRGDLIPTLIFDEVDAGIGGAVAEVVGRKLLEVSRDHQVLVITHLAQVASLADRHFGIEKHVAKGRTTASIRPLDGEARVEEIARMGAGLEITRAARQHAKEMLRGAKKPARRG</sequence>
<dbReference type="GO" id="GO:0043590">
    <property type="term" value="C:bacterial nucleoid"/>
    <property type="evidence" value="ECO:0007669"/>
    <property type="project" value="TreeGrafter"/>
</dbReference>
<evidence type="ECO:0000256" key="7">
    <source>
        <dbReference type="ARBA" id="ARBA00023204"/>
    </source>
</evidence>
<dbReference type="GO" id="GO:0006281">
    <property type="term" value="P:DNA repair"/>
    <property type="evidence" value="ECO:0007669"/>
    <property type="project" value="UniProtKB-KW"/>
</dbReference>
<evidence type="ECO:0000256" key="1">
    <source>
        <dbReference type="ARBA" id="ARBA00003618"/>
    </source>
</evidence>
<evidence type="ECO:0000256" key="8">
    <source>
        <dbReference type="ARBA" id="ARBA00033408"/>
    </source>
</evidence>
<name>A0A932ML39_UNCTE</name>
<evidence type="ECO:0000256" key="6">
    <source>
        <dbReference type="ARBA" id="ARBA00022840"/>
    </source>
</evidence>
<evidence type="ECO:0000256" key="2">
    <source>
        <dbReference type="ARBA" id="ARBA00009441"/>
    </source>
</evidence>
<evidence type="ECO:0000256" key="9">
    <source>
        <dbReference type="PIRNR" id="PIRNR003128"/>
    </source>
</evidence>
<organism evidence="11 12">
    <name type="scientific">Tectimicrobiota bacterium</name>
    <dbReference type="NCBI Taxonomy" id="2528274"/>
    <lineage>
        <taxon>Bacteria</taxon>
        <taxon>Pseudomonadati</taxon>
        <taxon>Nitrospinota/Tectimicrobiota group</taxon>
        <taxon>Candidatus Tectimicrobiota</taxon>
    </lineage>
</organism>
<evidence type="ECO:0000313" key="12">
    <source>
        <dbReference type="Proteomes" id="UP000782312"/>
    </source>
</evidence>
<dbReference type="CDD" id="cd03241">
    <property type="entry name" value="ABC_RecN"/>
    <property type="match status" value="2"/>
</dbReference>
<dbReference type="FunFam" id="3.40.50.300:FF:000319">
    <property type="entry name" value="DNA repair protein RecN"/>
    <property type="match status" value="1"/>
</dbReference>
<dbReference type="Pfam" id="PF02463">
    <property type="entry name" value="SMC_N"/>
    <property type="match status" value="1"/>
</dbReference>
<evidence type="ECO:0000256" key="3">
    <source>
        <dbReference type="ARBA" id="ARBA00021315"/>
    </source>
</evidence>
<evidence type="ECO:0000259" key="10">
    <source>
        <dbReference type="Pfam" id="PF02463"/>
    </source>
</evidence>
<dbReference type="PANTHER" id="PTHR11059:SF0">
    <property type="entry name" value="DNA REPAIR PROTEIN RECN"/>
    <property type="match status" value="1"/>
</dbReference>
<accession>A0A932ML39</accession>
<keyword evidence="6" id="KW-0067">ATP-binding</keyword>
<dbReference type="EMBL" id="JACPUR010000001">
    <property type="protein sequence ID" value="MBI3126175.1"/>
    <property type="molecule type" value="Genomic_DNA"/>
</dbReference>
<dbReference type="PANTHER" id="PTHR11059">
    <property type="entry name" value="DNA REPAIR PROTEIN RECN"/>
    <property type="match status" value="1"/>
</dbReference>
<dbReference type="PIRSF" id="PIRSF003128">
    <property type="entry name" value="RecN"/>
    <property type="match status" value="1"/>
</dbReference>
<keyword evidence="7 9" id="KW-0234">DNA repair</keyword>
<reference evidence="11" key="1">
    <citation type="submission" date="2020-07" db="EMBL/GenBank/DDBJ databases">
        <title>Huge and variable diversity of episymbiotic CPR bacteria and DPANN archaea in groundwater ecosystems.</title>
        <authorList>
            <person name="He C.Y."/>
            <person name="Keren R."/>
            <person name="Whittaker M."/>
            <person name="Farag I.F."/>
            <person name="Doudna J."/>
            <person name="Cate J.H.D."/>
            <person name="Banfield J.F."/>
        </authorList>
    </citation>
    <scope>NUCLEOTIDE SEQUENCE</scope>
    <source>
        <strain evidence="11">NC_groundwater_763_Ag_S-0.2um_68_21</strain>
    </source>
</reference>
<gene>
    <name evidence="11" type="primary">recN</name>
    <name evidence="11" type="ORF">HYZ11_01050</name>
</gene>
<dbReference type="GO" id="GO:0009432">
    <property type="term" value="P:SOS response"/>
    <property type="evidence" value="ECO:0007669"/>
    <property type="project" value="TreeGrafter"/>
</dbReference>
<dbReference type="InterPro" id="IPR027417">
    <property type="entry name" value="P-loop_NTPase"/>
</dbReference>
<comment type="function">
    <text evidence="1 9">May be involved in recombinational repair of damaged DNA.</text>
</comment>
<dbReference type="Proteomes" id="UP000782312">
    <property type="component" value="Unassembled WGS sequence"/>
</dbReference>
<dbReference type="AlphaFoldDB" id="A0A932ML39"/>
<dbReference type="Gene3D" id="3.40.50.300">
    <property type="entry name" value="P-loop containing nucleotide triphosphate hydrolases"/>
    <property type="match status" value="2"/>
</dbReference>
<dbReference type="NCBIfam" id="TIGR00634">
    <property type="entry name" value="recN"/>
    <property type="match status" value="1"/>
</dbReference>
<dbReference type="InterPro" id="IPR003395">
    <property type="entry name" value="RecF/RecN/SMC_N"/>
</dbReference>
<dbReference type="GO" id="GO:0005524">
    <property type="term" value="F:ATP binding"/>
    <property type="evidence" value="ECO:0007669"/>
    <property type="project" value="UniProtKB-KW"/>
</dbReference>
<dbReference type="GO" id="GO:0006310">
    <property type="term" value="P:DNA recombination"/>
    <property type="evidence" value="ECO:0007669"/>
    <property type="project" value="InterPro"/>
</dbReference>
<protein>
    <recommendedName>
        <fullName evidence="3 9">DNA repair protein RecN</fullName>
    </recommendedName>
    <alternativeName>
        <fullName evidence="8 9">Recombination protein N</fullName>
    </alternativeName>
</protein>
<comment type="similarity">
    <text evidence="2 9">Belongs to the RecN family.</text>
</comment>
<dbReference type="InterPro" id="IPR004604">
    <property type="entry name" value="DNA_recomb/repair_RecN"/>
</dbReference>
<evidence type="ECO:0000256" key="4">
    <source>
        <dbReference type="ARBA" id="ARBA00022741"/>
    </source>
</evidence>
<evidence type="ECO:0000256" key="5">
    <source>
        <dbReference type="ARBA" id="ARBA00022763"/>
    </source>
</evidence>
<comment type="caution">
    <text evidence="11">The sequence shown here is derived from an EMBL/GenBank/DDBJ whole genome shotgun (WGS) entry which is preliminary data.</text>
</comment>
<proteinExistence type="inferred from homology"/>
<dbReference type="SUPFAM" id="SSF52540">
    <property type="entry name" value="P-loop containing nucleoside triphosphate hydrolases"/>
    <property type="match status" value="2"/>
</dbReference>
<feature type="domain" description="RecF/RecN/SMC N-terminal" evidence="10">
    <location>
        <begin position="2"/>
        <end position="522"/>
    </location>
</feature>